<feature type="chain" id="PRO_5040143770" description="Peptidase A1 domain-containing protein" evidence="10">
    <location>
        <begin position="21"/>
        <end position="390"/>
    </location>
</feature>
<evidence type="ECO:0000256" key="1">
    <source>
        <dbReference type="ARBA" id="ARBA00007447"/>
    </source>
</evidence>
<feature type="disulfide bond" evidence="8">
    <location>
        <begin position="269"/>
        <end position="273"/>
    </location>
</feature>
<dbReference type="FunFam" id="2.40.70.10:FF:000002">
    <property type="entry name" value="Vacuolar aspartic proteinase"/>
    <property type="match status" value="1"/>
</dbReference>
<dbReference type="EMBL" id="OV725081">
    <property type="protein sequence ID" value="CAH1401918.1"/>
    <property type="molecule type" value="Genomic_DNA"/>
</dbReference>
<feature type="disulfide bond" evidence="8">
    <location>
        <begin position="312"/>
        <end position="349"/>
    </location>
</feature>
<dbReference type="Gene3D" id="2.60.40.1960">
    <property type="match status" value="1"/>
</dbReference>
<name>A0A9P0MNY2_NEZVI</name>
<keyword evidence="6" id="KW-0325">Glycoprotein</keyword>
<keyword evidence="4 9" id="KW-0378">Hydrolase</keyword>
<evidence type="ECO:0000256" key="9">
    <source>
        <dbReference type="RuleBase" id="RU000454"/>
    </source>
</evidence>
<reference evidence="12" key="1">
    <citation type="submission" date="2022-01" db="EMBL/GenBank/DDBJ databases">
        <authorList>
            <person name="King R."/>
        </authorList>
    </citation>
    <scope>NUCLEOTIDE SEQUENCE</scope>
</reference>
<keyword evidence="3 9" id="KW-0064">Aspartyl protease</keyword>
<evidence type="ECO:0000256" key="2">
    <source>
        <dbReference type="ARBA" id="ARBA00022670"/>
    </source>
</evidence>
<evidence type="ECO:0000259" key="11">
    <source>
        <dbReference type="PROSITE" id="PS51767"/>
    </source>
</evidence>
<dbReference type="PANTHER" id="PTHR47966:SF51">
    <property type="entry name" value="BETA-SITE APP-CLEAVING ENZYME, ISOFORM A-RELATED"/>
    <property type="match status" value="1"/>
</dbReference>
<evidence type="ECO:0000256" key="6">
    <source>
        <dbReference type="ARBA" id="ARBA00023180"/>
    </source>
</evidence>
<feature type="signal peptide" evidence="10">
    <location>
        <begin position="1"/>
        <end position="20"/>
    </location>
</feature>
<dbReference type="SUPFAM" id="SSF50630">
    <property type="entry name" value="Acid proteases"/>
    <property type="match status" value="1"/>
</dbReference>
<dbReference type="OrthoDB" id="771136at2759"/>
<organism evidence="12 13">
    <name type="scientific">Nezara viridula</name>
    <name type="common">Southern green stink bug</name>
    <name type="synonym">Cimex viridulus</name>
    <dbReference type="NCBI Taxonomy" id="85310"/>
    <lineage>
        <taxon>Eukaryota</taxon>
        <taxon>Metazoa</taxon>
        <taxon>Ecdysozoa</taxon>
        <taxon>Arthropoda</taxon>
        <taxon>Hexapoda</taxon>
        <taxon>Insecta</taxon>
        <taxon>Pterygota</taxon>
        <taxon>Neoptera</taxon>
        <taxon>Paraneoptera</taxon>
        <taxon>Hemiptera</taxon>
        <taxon>Heteroptera</taxon>
        <taxon>Panheteroptera</taxon>
        <taxon>Pentatomomorpha</taxon>
        <taxon>Pentatomoidea</taxon>
        <taxon>Pentatomidae</taxon>
        <taxon>Pentatominae</taxon>
        <taxon>Nezara</taxon>
    </lineage>
</organism>
<evidence type="ECO:0000256" key="8">
    <source>
        <dbReference type="PIRSR" id="PIRSR601461-2"/>
    </source>
</evidence>
<feature type="active site" evidence="7">
    <location>
        <position position="91"/>
    </location>
</feature>
<dbReference type="FunFam" id="2.40.70.10:FF:000149">
    <property type="entry name" value="Uncharacterized protein"/>
    <property type="match status" value="1"/>
</dbReference>
<evidence type="ECO:0000313" key="12">
    <source>
        <dbReference type="EMBL" id="CAH1401918.1"/>
    </source>
</evidence>
<gene>
    <name evidence="12" type="ORF">NEZAVI_LOCUS10854</name>
</gene>
<dbReference type="PRINTS" id="PR00792">
    <property type="entry name" value="PEPSIN"/>
</dbReference>
<dbReference type="PROSITE" id="PS51767">
    <property type="entry name" value="PEPTIDASE_A1"/>
    <property type="match status" value="1"/>
</dbReference>
<proteinExistence type="inferred from homology"/>
<sequence>MGTFSNCLFLLSIIFIGSHALVRVPLKKIQNEELTEFDEFHKQIDNLKSHFTTKLSANTGSVESLSNYMNTQYYGEIGLGTPSQKFRVIFDTGSSNLWVPSKKCSWLNIACLVHRKYNSKESSTYIENGTEISMAYVSGSLSGFLSTDTLEIAGMEIKGQTFMEATHEPGLTFVAGKFDGILGLAYPSISKLNVVTPLENMVAQGLASGVFSFYLNRNTDDSTGGEIIFGGIDSDLIVEESLHYVPVTRKAYWEFQMDKLEVNNNAVGCLSGCRAVADTGTSMILGPVADVEKINAMIPGVEGPSGIKIVDCNAIDSLPDVTFKINGKQYTLQGKDYVLKFSVLFSTSCVTGFTGMNLPQIDWILGDVFIGKFYTVFDGEQDRVGFATLK</sequence>
<comment type="similarity">
    <text evidence="1 9">Belongs to the peptidase A1 family.</text>
</comment>
<dbReference type="Gene3D" id="2.40.70.10">
    <property type="entry name" value="Acid Proteases"/>
    <property type="match status" value="2"/>
</dbReference>
<keyword evidence="2 9" id="KW-0645">Protease</keyword>
<feature type="active site" evidence="7">
    <location>
        <position position="278"/>
    </location>
</feature>
<dbReference type="GO" id="GO:0006508">
    <property type="term" value="P:proteolysis"/>
    <property type="evidence" value="ECO:0007669"/>
    <property type="project" value="UniProtKB-KW"/>
</dbReference>
<dbReference type="InterPro" id="IPR001969">
    <property type="entry name" value="Aspartic_peptidase_AS"/>
</dbReference>
<evidence type="ECO:0000256" key="5">
    <source>
        <dbReference type="ARBA" id="ARBA00023157"/>
    </source>
</evidence>
<evidence type="ECO:0000256" key="4">
    <source>
        <dbReference type="ARBA" id="ARBA00022801"/>
    </source>
</evidence>
<evidence type="ECO:0000256" key="3">
    <source>
        <dbReference type="ARBA" id="ARBA00022750"/>
    </source>
</evidence>
<feature type="disulfide bond" evidence="8">
    <location>
        <begin position="104"/>
        <end position="111"/>
    </location>
</feature>
<dbReference type="PROSITE" id="PS00141">
    <property type="entry name" value="ASP_PROTEASE"/>
    <property type="match status" value="2"/>
</dbReference>
<keyword evidence="10" id="KW-0732">Signal</keyword>
<dbReference type="Proteomes" id="UP001152798">
    <property type="component" value="Chromosome 5"/>
</dbReference>
<dbReference type="Pfam" id="PF00026">
    <property type="entry name" value="Asp"/>
    <property type="match status" value="1"/>
</dbReference>
<feature type="domain" description="Peptidase A1" evidence="11">
    <location>
        <begin position="73"/>
        <end position="387"/>
    </location>
</feature>
<evidence type="ECO:0000256" key="10">
    <source>
        <dbReference type="SAM" id="SignalP"/>
    </source>
</evidence>
<dbReference type="PANTHER" id="PTHR47966">
    <property type="entry name" value="BETA-SITE APP-CLEAVING ENZYME, ISOFORM A-RELATED"/>
    <property type="match status" value="1"/>
</dbReference>
<dbReference type="InterPro" id="IPR033121">
    <property type="entry name" value="PEPTIDASE_A1"/>
</dbReference>
<keyword evidence="5 8" id="KW-1015">Disulfide bond</keyword>
<dbReference type="GO" id="GO:0004190">
    <property type="term" value="F:aspartic-type endopeptidase activity"/>
    <property type="evidence" value="ECO:0007669"/>
    <property type="project" value="UniProtKB-KW"/>
</dbReference>
<dbReference type="InterPro" id="IPR021109">
    <property type="entry name" value="Peptidase_aspartic_dom_sf"/>
</dbReference>
<accession>A0A9P0MNY2</accession>
<dbReference type="AlphaFoldDB" id="A0A9P0MNY2"/>
<dbReference type="InterPro" id="IPR001461">
    <property type="entry name" value="Aspartic_peptidase_A1"/>
</dbReference>
<keyword evidence="13" id="KW-1185">Reference proteome</keyword>
<protein>
    <recommendedName>
        <fullName evidence="11">Peptidase A1 domain-containing protein</fullName>
    </recommendedName>
</protein>
<evidence type="ECO:0000313" key="13">
    <source>
        <dbReference type="Proteomes" id="UP001152798"/>
    </source>
</evidence>
<evidence type="ECO:0000256" key="7">
    <source>
        <dbReference type="PIRSR" id="PIRSR601461-1"/>
    </source>
</evidence>